<evidence type="ECO:0000313" key="6">
    <source>
        <dbReference type="EMBL" id="MFC6083722.1"/>
    </source>
</evidence>
<evidence type="ECO:0000256" key="4">
    <source>
        <dbReference type="RuleBase" id="RU003690"/>
    </source>
</evidence>
<dbReference type="Pfam" id="PF00232">
    <property type="entry name" value="Glyco_hydro_1"/>
    <property type="match status" value="1"/>
</dbReference>
<dbReference type="PANTHER" id="PTHR10353:SF36">
    <property type="entry name" value="LP05116P"/>
    <property type="match status" value="1"/>
</dbReference>
<comment type="caution">
    <text evidence="6">The sequence shown here is derived from an EMBL/GenBank/DDBJ whole genome shotgun (WGS) entry which is preliminary data.</text>
</comment>
<protein>
    <submittedName>
        <fullName evidence="6">Family 1 glycosylhydrolase</fullName>
    </submittedName>
</protein>
<dbReference type="EMBL" id="JBHSRF010000032">
    <property type="protein sequence ID" value="MFC6083722.1"/>
    <property type="molecule type" value="Genomic_DNA"/>
</dbReference>
<organism evidence="6 7">
    <name type="scientific">Sphaerisporangium aureirubrum</name>
    <dbReference type="NCBI Taxonomy" id="1544736"/>
    <lineage>
        <taxon>Bacteria</taxon>
        <taxon>Bacillati</taxon>
        <taxon>Actinomycetota</taxon>
        <taxon>Actinomycetes</taxon>
        <taxon>Streptosporangiales</taxon>
        <taxon>Streptosporangiaceae</taxon>
        <taxon>Sphaerisporangium</taxon>
    </lineage>
</organism>
<keyword evidence="7" id="KW-1185">Reference proteome</keyword>
<name>A0ABW1NMH7_9ACTN</name>
<evidence type="ECO:0000256" key="2">
    <source>
        <dbReference type="ARBA" id="ARBA00022801"/>
    </source>
</evidence>
<dbReference type="Proteomes" id="UP001596137">
    <property type="component" value="Unassembled WGS sequence"/>
</dbReference>
<sequence>MGKIRYRWVLTVRCDRNSHSPISLFVQQVQPLGGQVSWSRLQPSGRGELDPESVRFYRDLLGGLRARGVEPFVSLHHRDLPAALEADGGWAERGTAALFAGYARRTVGALGDLATHWITLSEPWCPAFLAHGHGTHAPRRTDLNAAVATAHHLCLAHGLATIAIREAAPRARVGITNRVTDIVAACDSAADRAAAGRLDAIVNRLFLDPIYHGRHGSEVLDCVEPLGLWALVRTVDLEIISAPTDFAGIRRSERMIAYHDPAAPFEAGQHPARTAGRPAPSDPLHEVLTRVATEYTRLPLYVTESDADHPDEAAPLRDEERVDHRTRERVPTLSALWYRDLVVAHGAVSEMDSVPAA</sequence>
<dbReference type="InterPro" id="IPR017853">
    <property type="entry name" value="GH"/>
</dbReference>
<reference evidence="7" key="1">
    <citation type="journal article" date="2019" name="Int. J. Syst. Evol. Microbiol.">
        <title>The Global Catalogue of Microorganisms (GCM) 10K type strain sequencing project: providing services to taxonomists for standard genome sequencing and annotation.</title>
        <authorList>
            <consortium name="The Broad Institute Genomics Platform"/>
            <consortium name="The Broad Institute Genome Sequencing Center for Infectious Disease"/>
            <person name="Wu L."/>
            <person name="Ma J."/>
        </authorList>
    </citation>
    <scope>NUCLEOTIDE SEQUENCE [LARGE SCALE GENOMIC DNA]</scope>
    <source>
        <strain evidence="7">JCM 30346</strain>
    </source>
</reference>
<dbReference type="Gene3D" id="3.20.20.80">
    <property type="entry name" value="Glycosidases"/>
    <property type="match status" value="1"/>
</dbReference>
<evidence type="ECO:0000256" key="1">
    <source>
        <dbReference type="ARBA" id="ARBA00010838"/>
    </source>
</evidence>
<dbReference type="SUPFAM" id="SSF51445">
    <property type="entry name" value="(Trans)glycosidases"/>
    <property type="match status" value="1"/>
</dbReference>
<keyword evidence="2" id="KW-0378">Hydrolase</keyword>
<dbReference type="RefSeq" id="WP_380807979.1">
    <property type="nucleotide sequence ID" value="NZ_JBHTLB010000030.1"/>
</dbReference>
<proteinExistence type="inferred from homology"/>
<evidence type="ECO:0000313" key="7">
    <source>
        <dbReference type="Proteomes" id="UP001596137"/>
    </source>
</evidence>
<feature type="region of interest" description="Disordered" evidence="5">
    <location>
        <begin position="306"/>
        <end position="325"/>
    </location>
</feature>
<comment type="similarity">
    <text evidence="1 4">Belongs to the glycosyl hydrolase 1 family.</text>
</comment>
<dbReference type="InterPro" id="IPR001360">
    <property type="entry name" value="Glyco_hydro_1"/>
</dbReference>
<accession>A0ABW1NMH7</accession>
<keyword evidence="3" id="KW-0326">Glycosidase</keyword>
<dbReference type="PANTHER" id="PTHR10353">
    <property type="entry name" value="GLYCOSYL HYDROLASE"/>
    <property type="match status" value="1"/>
</dbReference>
<gene>
    <name evidence="6" type="ORF">ACFP1K_21325</name>
</gene>
<evidence type="ECO:0000256" key="3">
    <source>
        <dbReference type="ARBA" id="ARBA00023295"/>
    </source>
</evidence>
<evidence type="ECO:0000256" key="5">
    <source>
        <dbReference type="SAM" id="MobiDB-lite"/>
    </source>
</evidence>